<dbReference type="Proteomes" id="UP001153069">
    <property type="component" value="Unassembled WGS sequence"/>
</dbReference>
<keyword evidence="3" id="KW-1185">Reference proteome</keyword>
<protein>
    <recommendedName>
        <fullName evidence="4">Transmembrane protein</fullName>
    </recommendedName>
</protein>
<feature type="transmembrane region" description="Helical" evidence="1">
    <location>
        <begin position="54"/>
        <end position="78"/>
    </location>
</feature>
<organism evidence="2 3">
    <name type="scientific">Seminavis robusta</name>
    <dbReference type="NCBI Taxonomy" id="568900"/>
    <lineage>
        <taxon>Eukaryota</taxon>
        <taxon>Sar</taxon>
        <taxon>Stramenopiles</taxon>
        <taxon>Ochrophyta</taxon>
        <taxon>Bacillariophyta</taxon>
        <taxon>Bacillariophyceae</taxon>
        <taxon>Bacillariophycidae</taxon>
        <taxon>Naviculales</taxon>
        <taxon>Naviculaceae</taxon>
        <taxon>Seminavis</taxon>
    </lineage>
</organism>
<keyword evidence="1" id="KW-1133">Transmembrane helix</keyword>
<comment type="caution">
    <text evidence="2">The sequence shown here is derived from an EMBL/GenBank/DDBJ whole genome shotgun (WGS) entry which is preliminary data.</text>
</comment>
<sequence length="134" mass="14637">MSSTTTNENEIWPPANFTEWPSTRIGALIIDGIILLLAIIPVTRRVIFLNAWDCCCCCPAVIKAVVLGGLIGMFLHFIPCIWWTCDWGEYDGQAVRGGIWFIGGPIIAAFILCYECNRSKGDEGGDNNGPADIA</sequence>
<accession>A0A9N8ERJ1</accession>
<keyword evidence="1" id="KW-0812">Transmembrane</keyword>
<dbReference type="EMBL" id="CAICTM010001678">
    <property type="protein sequence ID" value="CAB9525468.1"/>
    <property type="molecule type" value="Genomic_DNA"/>
</dbReference>
<evidence type="ECO:0000313" key="3">
    <source>
        <dbReference type="Proteomes" id="UP001153069"/>
    </source>
</evidence>
<reference evidence="2" key="1">
    <citation type="submission" date="2020-06" db="EMBL/GenBank/DDBJ databases">
        <authorList>
            <consortium name="Plant Systems Biology data submission"/>
        </authorList>
    </citation>
    <scope>NUCLEOTIDE SEQUENCE</scope>
    <source>
        <strain evidence="2">D6</strain>
    </source>
</reference>
<keyword evidence="1" id="KW-0472">Membrane</keyword>
<dbReference type="AlphaFoldDB" id="A0A9N8ERJ1"/>
<feature type="transmembrane region" description="Helical" evidence="1">
    <location>
        <begin position="98"/>
        <end position="114"/>
    </location>
</feature>
<evidence type="ECO:0000313" key="2">
    <source>
        <dbReference type="EMBL" id="CAB9525468.1"/>
    </source>
</evidence>
<dbReference type="OrthoDB" id="10589053at2759"/>
<proteinExistence type="predicted"/>
<name>A0A9N8ERJ1_9STRA</name>
<feature type="transmembrane region" description="Helical" evidence="1">
    <location>
        <begin position="25"/>
        <end position="42"/>
    </location>
</feature>
<gene>
    <name evidence="2" type="ORF">SEMRO_1680_G290760.1</name>
</gene>
<evidence type="ECO:0008006" key="4">
    <source>
        <dbReference type="Google" id="ProtNLM"/>
    </source>
</evidence>
<evidence type="ECO:0000256" key="1">
    <source>
        <dbReference type="SAM" id="Phobius"/>
    </source>
</evidence>